<evidence type="ECO:0000313" key="2">
    <source>
        <dbReference type="Proteomes" id="UP000479000"/>
    </source>
</evidence>
<dbReference type="EMBL" id="CADCXU010029190">
    <property type="protein sequence ID" value="CAB0015514.1"/>
    <property type="molecule type" value="Genomic_DNA"/>
</dbReference>
<protein>
    <submittedName>
        <fullName evidence="1">Uncharacterized protein</fullName>
    </submittedName>
</protein>
<proteinExistence type="predicted"/>
<evidence type="ECO:0000313" key="1">
    <source>
        <dbReference type="EMBL" id="CAB0015514.1"/>
    </source>
</evidence>
<gene>
    <name evidence="1" type="ORF">NTEN_LOCUS19854</name>
</gene>
<name>A0A6H5HCP0_9HEMI</name>
<dbReference type="Proteomes" id="UP000479000">
    <property type="component" value="Unassembled WGS sequence"/>
</dbReference>
<feature type="non-terminal residue" evidence="1">
    <location>
        <position position="82"/>
    </location>
</feature>
<organism evidence="1 2">
    <name type="scientific">Nesidiocoris tenuis</name>
    <dbReference type="NCBI Taxonomy" id="355587"/>
    <lineage>
        <taxon>Eukaryota</taxon>
        <taxon>Metazoa</taxon>
        <taxon>Ecdysozoa</taxon>
        <taxon>Arthropoda</taxon>
        <taxon>Hexapoda</taxon>
        <taxon>Insecta</taxon>
        <taxon>Pterygota</taxon>
        <taxon>Neoptera</taxon>
        <taxon>Paraneoptera</taxon>
        <taxon>Hemiptera</taxon>
        <taxon>Heteroptera</taxon>
        <taxon>Panheteroptera</taxon>
        <taxon>Cimicomorpha</taxon>
        <taxon>Miridae</taxon>
        <taxon>Dicyphina</taxon>
        <taxon>Nesidiocoris</taxon>
    </lineage>
</organism>
<keyword evidence="2" id="KW-1185">Reference proteome</keyword>
<sequence>MQANERPGLSEIICIFCLQNRTSSDNKKTETTAENCLFYPLNWLDNYNNYLHNYVEYYSRRFSNNFSFSKLLDYPSKRSNCP</sequence>
<dbReference type="AlphaFoldDB" id="A0A6H5HCP0"/>
<reference evidence="1 2" key="1">
    <citation type="submission" date="2020-02" db="EMBL/GenBank/DDBJ databases">
        <authorList>
            <person name="Ferguson B K."/>
        </authorList>
    </citation>
    <scope>NUCLEOTIDE SEQUENCE [LARGE SCALE GENOMIC DNA]</scope>
</reference>
<accession>A0A6H5HCP0</accession>